<evidence type="ECO:0000256" key="1">
    <source>
        <dbReference type="PROSITE-ProRule" id="PRU00283"/>
    </source>
</evidence>
<feature type="non-terminal residue" evidence="4">
    <location>
        <position position="1"/>
    </location>
</feature>
<dbReference type="InterPro" id="IPR001752">
    <property type="entry name" value="Kinesin_motor_dom"/>
</dbReference>
<reference evidence="4 5" key="1">
    <citation type="journal article" date="2018" name="PLoS ONE">
        <title>The draft genome of Kipferlia bialata reveals reductive genome evolution in fornicate parasites.</title>
        <authorList>
            <person name="Tanifuji G."/>
            <person name="Takabayashi S."/>
            <person name="Kume K."/>
            <person name="Takagi M."/>
            <person name="Nakayama T."/>
            <person name="Kamikawa R."/>
            <person name="Inagaki Y."/>
            <person name="Hashimoto T."/>
        </authorList>
    </citation>
    <scope>NUCLEOTIDE SEQUENCE [LARGE SCALE GENOMIC DNA]</scope>
    <source>
        <strain evidence="4">NY0173</strain>
    </source>
</reference>
<dbReference type="PROSITE" id="PS50067">
    <property type="entry name" value="KINESIN_MOTOR_2"/>
    <property type="match status" value="1"/>
</dbReference>
<name>A0A9K3GP47_9EUKA</name>
<sequence>ESLSTLHFATRASKVVNKSIINRVLSEADAMIKLKAENAALKKRVAELESGAASTPSTPSTVEGEGTVSVVKQPSVRRSSIGVVRPGAGSGSGVPRPPCSGIPGPSRVGGSRIGGGLPSGMKRPPRVSAVGAPSTKRTVATAPKGSEGETEKTDTQKEGEGEGEAPEFSDSDSEGEGERDTVPGGGDTICIVGDVPMGETEAEREREKDTEAEREREMQGLVATIEDLQTEIVISRTKLKEATTYNLGI</sequence>
<dbReference type="Proteomes" id="UP000265618">
    <property type="component" value="Unassembled WGS sequence"/>
</dbReference>
<comment type="caution">
    <text evidence="1">Lacks conserved residue(s) required for the propagation of feature annotation.</text>
</comment>
<organism evidence="4 5">
    <name type="scientific">Kipferlia bialata</name>
    <dbReference type="NCBI Taxonomy" id="797122"/>
    <lineage>
        <taxon>Eukaryota</taxon>
        <taxon>Metamonada</taxon>
        <taxon>Carpediemonas-like organisms</taxon>
        <taxon>Kipferlia</taxon>
    </lineage>
</organism>
<feature type="non-terminal residue" evidence="4">
    <location>
        <position position="249"/>
    </location>
</feature>
<dbReference type="GO" id="GO:0007018">
    <property type="term" value="P:microtubule-based movement"/>
    <property type="evidence" value="ECO:0007669"/>
    <property type="project" value="InterPro"/>
</dbReference>
<dbReference type="GO" id="GO:0008017">
    <property type="term" value="F:microtubule binding"/>
    <property type="evidence" value="ECO:0007669"/>
    <property type="project" value="InterPro"/>
</dbReference>
<dbReference type="EMBL" id="BDIP01005132">
    <property type="protein sequence ID" value="GIQ89520.1"/>
    <property type="molecule type" value="Genomic_DNA"/>
</dbReference>
<evidence type="ECO:0000313" key="4">
    <source>
        <dbReference type="EMBL" id="GIQ89520.1"/>
    </source>
</evidence>
<dbReference type="AlphaFoldDB" id="A0A9K3GP47"/>
<feature type="compositionally biased region" description="Basic and acidic residues" evidence="2">
    <location>
        <begin position="201"/>
        <end position="217"/>
    </location>
</feature>
<comment type="caution">
    <text evidence="4">The sequence shown here is derived from an EMBL/GenBank/DDBJ whole genome shotgun (WGS) entry which is preliminary data.</text>
</comment>
<comment type="similarity">
    <text evidence="1">Belongs to the TRAFAC class myosin-kinesin ATPase superfamily. Kinesin family.</text>
</comment>
<feature type="domain" description="Kinesin motor" evidence="3">
    <location>
        <begin position="1"/>
        <end position="15"/>
    </location>
</feature>
<evidence type="ECO:0000256" key="2">
    <source>
        <dbReference type="SAM" id="MobiDB-lite"/>
    </source>
</evidence>
<evidence type="ECO:0000313" key="5">
    <source>
        <dbReference type="Proteomes" id="UP000265618"/>
    </source>
</evidence>
<feature type="region of interest" description="Disordered" evidence="2">
    <location>
        <begin position="48"/>
        <end position="217"/>
    </location>
</feature>
<feature type="compositionally biased region" description="Acidic residues" evidence="2">
    <location>
        <begin position="161"/>
        <end position="175"/>
    </location>
</feature>
<accession>A0A9K3GP47</accession>
<keyword evidence="5" id="KW-1185">Reference proteome</keyword>
<dbReference type="GO" id="GO:0003777">
    <property type="term" value="F:microtubule motor activity"/>
    <property type="evidence" value="ECO:0007669"/>
    <property type="project" value="InterPro"/>
</dbReference>
<evidence type="ECO:0000259" key="3">
    <source>
        <dbReference type="PROSITE" id="PS50067"/>
    </source>
</evidence>
<feature type="compositionally biased region" description="Basic and acidic residues" evidence="2">
    <location>
        <begin position="146"/>
        <end position="160"/>
    </location>
</feature>
<proteinExistence type="inferred from homology"/>
<protein>
    <recommendedName>
        <fullName evidence="3">Kinesin motor domain-containing protein</fullName>
    </recommendedName>
</protein>
<gene>
    <name evidence="4" type="ORF">KIPB_012013</name>
</gene>
<feature type="compositionally biased region" description="Low complexity" evidence="2">
    <location>
        <begin position="52"/>
        <end position="61"/>
    </location>
</feature>
<dbReference type="GO" id="GO:0005524">
    <property type="term" value="F:ATP binding"/>
    <property type="evidence" value="ECO:0007669"/>
    <property type="project" value="InterPro"/>
</dbReference>